<organism evidence="2 3">
    <name type="scientific">Oryza rufipogon</name>
    <name type="common">Brownbeard rice</name>
    <name type="synonym">Asian wild rice</name>
    <dbReference type="NCBI Taxonomy" id="4529"/>
    <lineage>
        <taxon>Eukaryota</taxon>
        <taxon>Viridiplantae</taxon>
        <taxon>Streptophyta</taxon>
        <taxon>Embryophyta</taxon>
        <taxon>Tracheophyta</taxon>
        <taxon>Spermatophyta</taxon>
        <taxon>Magnoliopsida</taxon>
        <taxon>Liliopsida</taxon>
        <taxon>Poales</taxon>
        <taxon>Poaceae</taxon>
        <taxon>BOP clade</taxon>
        <taxon>Oryzoideae</taxon>
        <taxon>Oryzeae</taxon>
        <taxon>Oryzinae</taxon>
        <taxon>Oryza</taxon>
    </lineage>
</organism>
<accession>A0A0E0RDR6</accession>
<dbReference type="EnsemblPlants" id="ORUFI12G03240.1">
    <property type="protein sequence ID" value="ORUFI12G03240.1"/>
    <property type="gene ID" value="ORUFI12G03240"/>
</dbReference>
<evidence type="ECO:0000313" key="2">
    <source>
        <dbReference type="EnsemblPlants" id="ORUFI12G03240.1"/>
    </source>
</evidence>
<evidence type="ECO:0000256" key="1">
    <source>
        <dbReference type="SAM" id="MobiDB-lite"/>
    </source>
</evidence>
<dbReference type="AlphaFoldDB" id="A0A0E0RDR6"/>
<protein>
    <submittedName>
        <fullName evidence="2">Uncharacterized protein</fullName>
    </submittedName>
</protein>
<feature type="compositionally biased region" description="Low complexity" evidence="1">
    <location>
        <begin position="1"/>
        <end position="11"/>
    </location>
</feature>
<keyword evidence="3" id="KW-1185">Reference proteome</keyword>
<name>A0A0E0RDR6_ORYRU</name>
<dbReference type="HOGENOM" id="CLU_2175145_0_0_1"/>
<reference evidence="2" key="2">
    <citation type="submission" date="2015-06" db="UniProtKB">
        <authorList>
            <consortium name="EnsemblPlants"/>
        </authorList>
    </citation>
    <scope>IDENTIFICATION</scope>
</reference>
<evidence type="ECO:0000313" key="3">
    <source>
        <dbReference type="Proteomes" id="UP000008022"/>
    </source>
</evidence>
<dbReference type="Gramene" id="ORUFI12G03240.1">
    <property type="protein sequence ID" value="ORUFI12G03240.1"/>
    <property type="gene ID" value="ORUFI12G03240"/>
</dbReference>
<feature type="region of interest" description="Disordered" evidence="1">
    <location>
        <begin position="1"/>
        <end position="21"/>
    </location>
</feature>
<reference evidence="3" key="1">
    <citation type="submission" date="2013-06" db="EMBL/GenBank/DDBJ databases">
        <authorList>
            <person name="Zhao Q."/>
        </authorList>
    </citation>
    <scope>NUCLEOTIDE SEQUENCE</scope>
    <source>
        <strain evidence="3">cv. W1943</strain>
    </source>
</reference>
<dbReference type="Proteomes" id="UP000008022">
    <property type="component" value="Unassembled WGS sequence"/>
</dbReference>
<sequence length="110" mass="12544">MTISPRSSSPRKSQKPIRSTERWRENVWWFWDSVGGDRKAIATPQVITGNPFGIKPSAALSFVGDVPSTTKVSGHYFHQLRHDYSFVDIADSAIERRPLPRETWQKASMN</sequence>
<proteinExistence type="predicted"/>